<feature type="domain" description="Mur ligase central" evidence="10">
    <location>
        <begin position="90"/>
        <end position="211"/>
    </location>
</feature>
<comment type="catalytic activity">
    <reaction evidence="7 8">
        <text>UDP-N-acetyl-alpha-D-muramoyl-L-alanine + D-glutamate + ATP = UDP-N-acetyl-alpha-D-muramoyl-L-alanyl-D-glutamate + ADP + phosphate + H(+)</text>
        <dbReference type="Rhea" id="RHEA:16429"/>
        <dbReference type="ChEBI" id="CHEBI:15378"/>
        <dbReference type="ChEBI" id="CHEBI:29986"/>
        <dbReference type="ChEBI" id="CHEBI:30616"/>
        <dbReference type="ChEBI" id="CHEBI:43474"/>
        <dbReference type="ChEBI" id="CHEBI:83898"/>
        <dbReference type="ChEBI" id="CHEBI:83900"/>
        <dbReference type="ChEBI" id="CHEBI:456216"/>
        <dbReference type="EC" id="6.3.2.9"/>
    </reaction>
</comment>
<evidence type="ECO:0000256" key="6">
    <source>
        <dbReference type="ARBA" id="ARBA00022840"/>
    </source>
</evidence>
<dbReference type="GO" id="GO:0005737">
    <property type="term" value="C:cytoplasm"/>
    <property type="evidence" value="ECO:0007669"/>
    <property type="project" value="UniProtKB-SubCell"/>
</dbReference>
<dbReference type="SUPFAM" id="SSF53244">
    <property type="entry name" value="MurD-like peptide ligases, peptide-binding domain"/>
    <property type="match status" value="1"/>
</dbReference>
<dbReference type="GO" id="GO:0051301">
    <property type="term" value="P:cell division"/>
    <property type="evidence" value="ECO:0007669"/>
    <property type="project" value="UniProtKB-KW"/>
</dbReference>
<dbReference type="GO" id="GO:0009252">
    <property type="term" value="P:peptidoglycan biosynthetic process"/>
    <property type="evidence" value="ECO:0007669"/>
    <property type="project" value="UniProtKB-UniRule"/>
</dbReference>
<proteinExistence type="inferred from homology"/>
<dbReference type="Gene3D" id="3.40.1190.10">
    <property type="entry name" value="Mur-like, catalytic domain"/>
    <property type="match status" value="1"/>
</dbReference>
<name>A0A1G1Z3S1_9BACT</name>
<dbReference type="Pfam" id="PF02875">
    <property type="entry name" value="Mur_ligase_C"/>
    <property type="match status" value="1"/>
</dbReference>
<evidence type="ECO:0000256" key="7">
    <source>
        <dbReference type="HAMAP-Rule" id="MF_00639"/>
    </source>
</evidence>
<comment type="function">
    <text evidence="7 8">Cell wall formation. Catalyzes the addition of glutamate to the nucleotide precursor UDP-N-acetylmuramoyl-L-alanine (UMA).</text>
</comment>
<keyword evidence="3 7" id="KW-0963">Cytoplasm</keyword>
<dbReference type="InterPro" id="IPR004101">
    <property type="entry name" value="Mur_ligase_C"/>
</dbReference>
<organism evidence="11 12">
    <name type="scientific">Candidatus Colwellbacteria bacterium RIFCSPLOWO2_01_FULL_48_10</name>
    <dbReference type="NCBI Taxonomy" id="1797690"/>
    <lineage>
        <taxon>Bacteria</taxon>
        <taxon>Candidatus Colwelliibacteriota</taxon>
    </lineage>
</organism>
<dbReference type="Pfam" id="PF08245">
    <property type="entry name" value="Mur_ligase_M"/>
    <property type="match status" value="1"/>
</dbReference>
<evidence type="ECO:0000256" key="1">
    <source>
        <dbReference type="ARBA" id="ARBA00004496"/>
    </source>
</evidence>
<evidence type="ECO:0000256" key="4">
    <source>
        <dbReference type="ARBA" id="ARBA00022598"/>
    </source>
</evidence>
<keyword evidence="7 8" id="KW-0133">Cell shape</keyword>
<dbReference type="InterPro" id="IPR005762">
    <property type="entry name" value="MurD"/>
</dbReference>
<evidence type="ECO:0000256" key="3">
    <source>
        <dbReference type="ARBA" id="ARBA00022490"/>
    </source>
</evidence>
<keyword evidence="4 7" id="KW-0436">Ligase</keyword>
<dbReference type="GO" id="GO:0005524">
    <property type="term" value="F:ATP binding"/>
    <property type="evidence" value="ECO:0007669"/>
    <property type="project" value="UniProtKB-UniRule"/>
</dbReference>
<keyword evidence="6 7" id="KW-0067">ATP-binding</keyword>
<dbReference type="PANTHER" id="PTHR43692">
    <property type="entry name" value="UDP-N-ACETYLMURAMOYLALANINE--D-GLUTAMATE LIGASE"/>
    <property type="match status" value="1"/>
</dbReference>
<dbReference type="InterPro" id="IPR036565">
    <property type="entry name" value="Mur-like_cat_sf"/>
</dbReference>
<dbReference type="STRING" id="1797690.A3B23_03500"/>
<dbReference type="InterPro" id="IPR013221">
    <property type="entry name" value="Mur_ligase_cen"/>
</dbReference>
<dbReference type="EC" id="6.3.2.9" evidence="7 8"/>
<keyword evidence="5 7" id="KW-0547">Nucleotide-binding</keyword>
<evidence type="ECO:0000313" key="11">
    <source>
        <dbReference type="EMBL" id="OGY59253.1"/>
    </source>
</evidence>
<dbReference type="AlphaFoldDB" id="A0A1G1Z3S1"/>
<dbReference type="GO" id="GO:0008764">
    <property type="term" value="F:UDP-N-acetylmuramoylalanine-D-glutamate ligase activity"/>
    <property type="evidence" value="ECO:0007669"/>
    <property type="project" value="UniProtKB-UniRule"/>
</dbReference>
<dbReference type="Proteomes" id="UP000178744">
    <property type="component" value="Unassembled WGS sequence"/>
</dbReference>
<reference evidence="11 12" key="1">
    <citation type="journal article" date="2016" name="Nat. Commun.">
        <title>Thousands of microbial genomes shed light on interconnected biogeochemical processes in an aquifer system.</title>
        <authorList>
            <person name="Anantharaman K."/>
            <person name="Brown C.T."/>
            <person name="Hug L.A."/>
            <person name="Sharon I."/>
            <person name="Castelle C.J."/>
            <person name="Probst A.J."/>
            <person name="Thomas B.C."/>
            <person name="Singh A."/>
            <person name="Wilkins M.J."/>
            <person name="Karaoz U."/>
            <person name="Brodie E.L."/>
            <person name="Williams K.H."/>
            <person name="Hubbard S.S."/>
            <person name="Banfield J.F."/>
        </authorList>
    </citation>
    <scope>NUCLEOTIDE SEQUENCE [LARGE SCALE GENOMIC DNA]</scope>
</reference>
<evidence type="ECO:0000256" key="2">
    <source>
        <dbReference type="ARBA" id="ARBA00004752"/>
    </source>
</evidence>
<dbReference type="GO" id="GO:0071555">
    <property type="term" value="P:cell wall organization"/>
    <property type="evidence" value="ECO:0007669"/>
    <property type="project" value="UniProtKB-KW"/>
</dbReference>
<dbReference type="Gene3D" id="3.90.190.20">
    <property type="entry name" value="Mur ligase, C-terminal domain"/>
    <property type="match status" value="1"/>
</dbReference>
<keyword evidence="7 8" id="KW-0132">Cell division</keyword>
<evidence type="ECO:0000256" key="5">
    <source>
        <dbReference type="ARBA" id="ARBA00022741"/>
    </source>
</evidence>
<gene>
    <name evidence="7" type="primary">murD</name>
    <name evidence="11" type="ORF">A3B23_03500</name>
</gene>
<evidence type="ECO:0000313" key="12">
    <source>
        <dbReference type="Proteomes" id="UP000178744"/>
    </source>
</evidence>
<evidence type="ECO:0000259" key="9">
    <source>
        <dbReference type="Pfam" id="PF02875"/>
    </source>
</evidence>
<evidence type="ECO:0000259" key="10">
    <source>
        <dbReference type="Pfam" id="PF08245"/>
    </source>
</evidence>
<keyword evidence="7 8" id="KW-0131">Cell cycle</keyword>
<feature type="domain" description="Mur ligase C-terminal" evidence="9">
    <location>
        <begin position="267"/>
        <end position="383"/>
    </location>
</feature>
<dbReference type="GO" id="GO:0008360">
    <property type="term" value="P:regulation of cell shape"/>
    <property type="evidence" value="ECO:0007669"/>
    <property type="project" value="UniProtKB-KW"/>
</dbReference>
<comment type="subcellular location">
    <subcellularLocation>
        <location evidence="1 7 8">Cytoplasm</location>
    </subcellularLocation>
</comment>
<comment type="pathway">
    <text evidence="2 7 8">Cell wall biogenesis; peptidoglycan biosynthesis.</text>
</comment>
<dbReference type="HAMAP" id="MF_00639">
    <property type="entry name" value="MurD"/>
    <property type="match status" value="1"/>
</dbReference>
<comment type="similarity">
    <text evidence="7">Belongs to the MurCDEF family.</text>
</comment>
<accession>A0A1G1Z3S1</accession>
<dbReference type="EMBL" id="MHIY01000028">
    <property type="protein sequence ID" value="OGY59253.1"/>
    <property type="molecule type" value="Genomic_DNA"/>
</dbReference>
<keyword evidence="7 8" id="KW-0961">Cell wall biogenesis/degradation</keyword>
<evidence type="ECO:0000256" key="8">
    <source>
        <dbReference type="RuleBase" id="RU003664"/>
    </source>
</evidence>
<keyword evidence="7 8" id="KW-0573">Peptidoglycan synthesis</keyword>
<dbReference type="UniPathway" id="UPA00219"/>
<dbReference type="NCBIfam" id="TIGR01087">
    <property type="entry name" value="murD"/>
    <property type="match status" value="1"/>
</dbReference>
<sequence length="411" mass="46062">MKIEQLKNKKILILGYGIEGKATHQFLKKFAPDSLIGIADQKDGPDYLEKQKEYDLVIKSPGIPKQLVTAAHTTATNIFFANAQKPIIGITGTKGKSTTTTLIHAMLKEGGYDARLCGNIGKPMLDEISKPVGDKTVYVVELSSYQLDDITHSPHISLILNLFPEHMDYHGSFEAYKAAKKNIIKYSTGRDYFVYNPRYPELLELASTTAAKSVPFVEVLPFLKDIIPLKGEHNFDNVRAACTVAKLMNVSDESIVKAVKNFRSLPHRLEFVGNFHGIDFYDDAISTTPESTIQALEAIPNVETIFLGGKDRGYDFSSLAQKLVSSEIKNIVLFPDSGEKIDQELRKFKIENLKLKILETKEMREAVRFAYEHTSPGKAVLLSCASPSYSIWKNFEEKGDLFKKFVKELAR</sequence>
<protein>
    <recommendedName>
        <fullName evidence="7 8">UDP-N-acetylmuramoylalanine--D-glutamate ligase</fullName>
        <ecNumber evidence="7 8">6.3.2.9</ecNumber>
    </recommendedName>
    <alternativeName>
        <fullName evidence="7">D-glutamic acid-adding enzyme</fullName>
    </alternativeName>
    <alternativeName>
        <fullName evidence="7">UDP-N-acetylmuramoyl-L-alanyl-D-glutamate synthetase</fullName>
    </alternativeName>
</protein>
<feature type="binding site" evidence="7">
    <location>
        <begin position="92"/>
        <end position="98"/>
    </location>
    <ligand>
        <name>ATP</name>
        <dbReference type="ChEBI" id="CHEBI:30616"/>
    </ligand>
</feature>
<dbReference type="SUPFAM" id="SSF53623">
    <property type="entry name" value="MurD-like peptide ligases, catalytic domain"/>
    <property type="match status" value="1"/>
</dbReference>
<dbReference type="InterPro" id="IPR036615">
    <property type="entry name" value="Mur_ligase_C_dom_sf"/>
</dbReference>
<dbReference type="PANTHER" id="PTHR43692:SF1">
    <property type="entry name" value="UDP-N-ACETYLMURAMOYLALANINE--D-GLUTAMATE LIGASE"/>
    <property type="match status" value="1"/>
</dbReference>
<comment type="caution">
    <text evidence="11">The sequence shown here is derived from an EMBL/GenBank/DDBJ whole genome shotgun (WGS) entry which is preliminary data.</text>
</comment>